<dbReference type="Proteomes" id="UP000002729">
    <property type="component" value="Unassembled WGS sequence"/>
</dbReference>
<feature type="domain" description="PX" evidence="2">
    <location>
        <begin position="46"/>
        <end position="182"/>
    </location>
</feature>
<dbReference type="InterPro" id="IPR036869">
    <property type="entry name" value="J_dom_sf"/>
</dbReference>
<dbReference type="AlphaFoldDB" id="F0XW84"/>
<dbReference type="Pfam" id="PF00787">
    <property type="entry name" value="PX"/>
    <property type="match status" value="1"/>
</dbReference>
<dbReference type="GeneID" id="20223147"/>
<gene>
    <name evidence="3" type="ORF">AURANDRAFT_60754</name>
</gene>
<dbReference type="PROSITE" id="PS50195">
    <property type="entry name" value="PX"/>
    <property type="match status" value="1"/>
</dbReference>
<dbReference type="InterPro" id="IPR001683">
    <property type="entry name" value="PX_dom"/>
</dbReference>
<dbReference type="Gene3D" id="3.30.1520.10">
    <property type="entry name" value="Phox-like domain"/>
    <property type="match status" value="1"/>
</dbReference>
<dbReference type="SUPFAM" id="SSF64268">
    <property type="entry name" value="PX domain"/>
    <property type="match status" value="1"/>
</dbReference>
<feature type="compositionally biased region" description="Basic and acidic residues" evidence="1">
    <location>
        <begin position="364"/>
        <end position="375"/>
    </location>
</feature>
<dbReference type="GO" id="GO:0035091">
    <property type="term" value="F:phosphatidylinositol binding"/>
    <property type="evidence" value="ECO:0007669"/>
    <property type="project" value="InterPro"/>
</dbReference>
<evidence type="ECO:0000259" key="2">
    <source>
        <dbReference type="PROSITE" id="PS50195"/>
    </source>
</evidence>
<evidence type="ECO:0000313" key="3">
    <source>
        <dbReference type="EMBL" id="EGB12730.1"/>
    </source>
</evidence>
<dbReference type="SUPFAM" id="SSF46565">
    <property type="entry name" value="Chaperone J-domain"/>
    <property type="match status" value="1"/>
</dbReference>
<organism evidence="4">
    <name type="scientific">Aureococcus anophagefferens</name>
    <name type="common">Harmful bloom alga</name>
    <dbReference type="NCBI Taxonomy" id="44056"/>
    <lineage>
        <taxon>Eukaryota</taxon>
        <taxon>Sar</taxon>
        <taxon>Stramenopiles</taxon>
        <taxon>Ochrophyta</taxon>
        <taxon>Pelagophyceae</taxon>
        <taxon>Pelagomonadales</taxon>
        <taxon>Pelagomonadaceae</taxon>
        <taxon>Aureococcus</taxon>
    </lineage>
</organism>
<dbReference type="InterPro" id="IPR036871">
    <property type="entry name" value="PX_dom_sf"/>
</dbReference>
<feature type="region of interest" description="Disordered" evidence="1">
    <location>
        <begin position="182"/>
        <end position="211"/>
    </location>
</feature>
<reference evidence="3 4" key="1">
    <citation type="journal article" date="2011" name="Proc. Natl. Acad. Sci. U.S.A.">
        <title>Niche of harmful alga Aureococcus anophagefferens revealed through ecogenomics.</title>
        <authorList>
            <person name="Gobler C.J."/>
            <person name="Berry D.L."/>
            <person name="Dyhrman S.T."/>
            <person name="Wilhelm S.W."/>
            <person name="Salamov A."/>
            <person name="Lobanov A.V."/>
            <person name="Zhang Y."/>
            <person name="Collier J.L."/>
            <person name="Wurch L.L."/>
            <person name="Kustka A.B."/>
            <person name="Dill B.D."/>
            <person name="Shah M."/>
            <person name="VerBerkmoes N.C."/>
            <person name="Kuo A."/>
            <person name="Terry A."/>
            <person name="Pangilinan J."/>
            <person name="Lindquist E.A."/>
            <person name="Lucas S."/>
            <person name="Paulsen I.T."/>
            <person name="Hattenrath-Lehmann T.K."/>
            <person name="Talmage S.C."/>
            <person name="Walker E.A."/>
            <person name="Koch F."/>
            <person name="Burson A.M."/>
            <person name="Marcoval M.A."/>
            <person name="Tang Y.Z."/>
            <person name="Lecleir G.R."/>
            <person name="Coyne K.J."/>
            <person name="Berg G.M."/>
            <person name="Bertrand E.M."/>
            <person name="Saito M.A."/>
            <person name="Gladyshev V.N."/>
            <person name="Grigoriev I.V."/>
        </authorList>
    </citation>
    <scope>NUCLEOTIDE SEQUENCE [LARGE SCALE GENOMIC DNA]</scope>
    <source>
        <strain evidence="4">CCMP 1984</strain>
    </source>
</reference>
<dbReference type="EMBL" id="GL833120">
    <property type="protein sequence ID" value="EGB12730.1"/>
    <property type="molecule type" value="Genomic_DNA"/>
</dbReference>
<dbReference type="OMA" id="PEREINW"/>
<proteinExistence type="predicted"/>
<sequence length="526" mass="55956">MEAQAVARQAFEAAYLAAAPLCEDQRALKRALREAAAALLAKLEAAQATKEAQTPPAEPSAPDEEARWAARVCKAVVKDMRHSEFCVAWSRRGGRSTTTFARRYRDFEALWKALRSGRLVAFQPLVVPLLPTKVGFGRHVEQSFVAAREAGLRRWLGVVTASPAARAAPCLARFLDPRTGPGTFAHDEAARSPDDDAFEETGAERPPPGGRRAAFSRLLSEKAALDGAAHAYRRASDATKALRARVAAAREAHAARALALEALAGALAEQPGERKPRAAARAALAAPFAAAVAGAARAAVAVAADEAHASPLVEGIDDLGQALGFHPESDASADPFADPFEAPRRRAAPAREPGFIPDMPDLSPIKERPAPRREAPPPPKPAPPKPAPRGAADDGDYPTWRTDHAQSWRRQSAASSPPPPPAPARPPAPGDAGDAAARVARWANRRALADLLADLPALVPGAPAPGERPDAHGVRGAYLRAARFLHPDKQKNLSPDARDVANECFLLLKDKYERHATALAARERRV</sequence>
<evidence type="ECO:0000256" key="1">
    <source>
        <dbReference type="SAM" id="MobiDB-lite"/>
    </source>
</evidence>
<dbReference type="KEGG" id="aaf:AURANDRAFT_60754"/>
<accession>F0XW84</accession>
<feature type="compositionally biased region" description="Pro residues" evidence="1">
    <location>
        <begin position="376"/>
        <end position="387"/>
    </location>
</feature>
<feature type="compositionally biased region" description="Pro residues" evidence="1">
    <location>
        <begin position="416"/>
        <end position="429"/>
    </location>
</feature>
<evidence type="ECO:0000313" key="4">
    <source>
        <dbReference type="Proteomes" id="UP000002729"/>
    </source>
</evidence>
<feature type="region of interest" description="Disordered" evidence="1">
    <location>
        <begin position="345"/>
        <end position="438"/>
    </location>
</feature>
<dbReference type="InParanoid" id="F0XW84"/>
<keyword evidence="4" id="KW-1185">Reference proteome</keyword>
<name>F0XW84_AURAN</name>
<protein>
    <recommendedName>
        <fullName evidence="2">PX domain-containing protein</fullName>
    </recommendedName>
</protein>
<dbReference type="RefSeq" id="XP_009032379.1">
    <property type="nucleotide sequence ID" value="XM_009034131.1"/>
</dbReference>
<feature type="compositionally biased region" description="Basic and acidic residues" evidence="1">
    <location>
        <begin position="185"/>
        <end position="194"/>
    </location>
</feature>